<keyword evidence="6" id="KW-0539">Nucleus</keyword>
<dbReference type="InterPro" id="IPR022030">
    <property type="entry name" value="SF3A1_dom"/>
</dbReference>
<dbReference type="PROSITE" id="PS50128">
    <property type="entry name" value="SURP"/>
    <property type="match status" value="2"/>
</dbReference>
<comment type="subcellular location">
    <subcellularLocation>
        <location evidence="1">Nucleus</location>
    </subcellularLocation>
</comment>
<dbReference type="GO" id="GO:0071013">
    <property type="term" value="C:catalytic step 2 spliceosome"/>
    <property type="evidence" value="ECO:0007669"/>
    <property type="project" value="TreeGrafter"/>
</dbReference>
<sequence>MAPERPPSPPTQGAGDDRLHVVRTSRVHDEIFPTGGVVYPPPDLRPVIDKTAEFVARNGVAFEAKIREQERLNPKFAFLQADDAYNSYFRMQIRAAAERSHGDTQAAASSERAASAVQAALLADRSERPVDEEPPRPAPHAFSLEFPSTPAVELDVLKLTALWAARQGPSFTARLMAREQHTYQFGFLHPAHPLCSYFHLVTEQYRRVMQPSQACIDTVRRCASRRCGPGAGGARLAVLDEVRKRAAWTRWDDARRHEVREEEARQRALFDEIDWQDFCVVGVVEVTGSDVRADLPPPTSLAALQHQLAAQEQVQAMERTQPAPAPVPEERSEPPRTRPAEAPAPEAPSVTITASGAKIRHDYVRHARAPRAAPQTTVCPVCGDRVDVNEMSEHVRIELLNPQYREQRASLEQRRQEQASLAAGADPSHYLRQLAGARTDLFGAREDEETRTRHEAAERERAREKEKRVWDGHMNSRRTAQQAQAAEGPAGDAGRGKRASSEALPPPKRAALAAPTYAESEWLAMYPHPITLHVRVPAAPQIAPVCDGHTEVLSGLPLTTTIGHVRDRILHDTLHQAVGASKLKMWVHGRPATLRQSLAYWNLADGAHVEMSVGK</sequence>
<dbReference type="GO" id="GO:0005686">
    <property type="term" value="C:U2 snRNP"/>
    <property type="evidence" value="ECO:0007669"/>
    <property type="project" value="TreeGrafter"/>
</dbReference>
<evidence type="ECO:0000259" key="8">
    <source>
        <dbReference type="PROSITE" id="PS50128"/>
    </source>
</evidence>
<dbReference type="Pfam" id="PF12230">
    <property type="entry name" value="PRP21_like_P"/>
    <property type="match status" value="1"/>
</dbReference>
<protein>
    <submittedName>
        <fullName evidence="9">SF3a splicing factor complex subunit</fullName>
    </submittedName>
</protein>
<dbReference type="GO" id="GO:0045292">
    <property type="term" value="P:mRNA cis splicing, via spliceosome"/>
    <property type="evidence" value="ECO:0007669"/>
    <property type="project" value="InterPro"/>
</dbReference>
<dbReference type="Gene3D" id="1.10.10.790">
    <property type="entry name" value="Surp module"/>
    <property type="match status" value="2"/>
</dbReference>
<feature type="region of interest" description="Disordered" evidence="7">
    <location>
        <begin position="441"/>
        <end position="510"/>
    </location>
</feature>
<keyword evidence="3" id="KW-0747">Spliceosome</keyword>
<evidence type="ECO:0000313" key="10">
    <source>
        <dbReference type="Proteomes" id="UP001217582"/>
    </source>
</evidence>
<name>A0AAJ5Z2U4_9BASI</name>
<feature type="region of interest" description="Disordered" evidence="7">
    <location>
        <begin position="310"/>
        <end position="356"/>
    </location>
</feature>
<dbReference type="GO" id="GO:0000381">
    <property type="term" value="P:regulation of alternative mRNA splicing, via spliceosome"/>
    <property type="evidence" value="ECO:0007669"/>
    <property type="project" value="TreeGrafter"/>
</dbReference>
<dbReference type="Proteomes" id="UP001217582">
    <property type="component" value="Chromosome 9"/>
</dbReference>
<dbReference type="GO" id="GO:0071004">
    <property type="term" value="C:U2-type prespliceosome"/>
    <property type="evidence" value="ECO:0007669"/>
    <property type="project" value="TreeGrafter"/>
</dbReference>
<dbReference type="EMBL" id="CP119924">
    <property type="protein sequence ID" value="WFD17727.1"/>
    <property type="molecule type" value="Genomic_DNA"/>
</dbReference>
<keyword evidence="5" id="KW-0508">mRNA splicing</keyword>
<evidence type="ECO:0000256" key="3">
    <source>
        <dbReference type="ARBA" id="ARBA00022728"/>
    </source>
</evidence>
<dbReference type="GO" id="GO:0003723">
    <property type="term" value="F:RNA binding"/>
    <property type="evidence" value="ECO:0007669"/>
    <property type="project" value="InterPro"/>
</dbReference>
<dbReference type="Gene3D" id="3.10.20.90">
    <property type="entry name" value="Phosphatidylinositol 3-kinase Catalytic Subunit, Chain A, domain 1"/>
    <property type="match status" value="1"/>
</dbReference>
<dbReference type="SUPFAM" id="SSF109905">
    <property type="entry name" value="Surp module (SWAP domain)"/>
    <property type="match status" value="2"/>
</dbReference>
<proteinExistence type="predicted"/>
<evidence type="ECO:0000256" key="1">
    <source>
        <dbReference type="ARBA" id="ARBA00004123"/>
    </source>
</evidence>
<feature type="compositionally biased region" description="Low complexity" evidence="7">
    <location>
        <begin position="480"/>
        <end position="492"/>
    </location>
</feature>
<dbReference type="PANTHER" id="PTHR15316:SF1">
    <property type="entry name" value="SPLICING FACTOR 3A SUBUNIT 1"/>
    <property type="match status" value="1"/>
</dbReference>
<evidence type="ECO:0000256" key="6">
    <source>
        <dbReference type="ARBA" id="ARBA00023242"/>
    </source>
</evidence>
<feature type="domain" description="SURP motif" evidence="8">
    <location>
        <begin position="47"/>
        <end position="89"/>
    </location>
</feature>
<dbReference type="InterPro" id="IPR045146">
    <property type="entry name" value="SF3A1"/>
</dbReference>
<dbReference type="InterPro" id="IPR000061">
    <property type="entry name" value="Surp"/>
</dbReference>
<evidence type="ECO:0000256" key="2">
    <source>
        <dbReference type="ARBA" id="ARBA00022664"/>
    </source>
</evidence>
<feature type="compositionally biased region" description="Low complexity" evidence="7">
    <location>
        <begin position="340"/>
        <end position="351"/>
    </location>
</feature>
<keyword evidence="10" id="KW-1185">Reference proteome</keyword>
<evidence type="ECO:0000256" key="4">
    <source>
        <dbReference type="ARBA" id="ARBA00022737"/>
    </source>
</evidence>
<gene>
    <name evidence="9" type="primary">PRP21</name>
    <name evidence="9" type="ORF">MARU1_003790</name>
</gene>
<reference evidence="9 10" key="1">
    <citation type="submission" date="2023-03" db="EMBL/GenBank/DDBJ databases">
        <title>Mating type loci evolution in Malassezia.</title>
        <authorList>
            <person name="Coelho M.A."/>
        </authorList>
    </citation>
    <scope>NUCLEOTIDE SEQUENCE [LARGE SCALE GENOMIC DNA]</scope>
    <source>
        <strain evidence="9 10">CBS 13387</strain>
    </source>
</reference>
<feature type="compositionally biased region" description="Basic and acidic residues" evidence="7">
    <location>
        <begin position="125"/>
        <end position="135"/>
    </location>
</feature>
<dbReference type="FunFam" id="1.10.10.790:FF:000002">
    <property type="entry name" value="Splicing factor 3A subunit 1"/>
    <property type="match status" value="1"/>
</dbReference>
<feature type="region of interest" description="Disordered" evidence="7">
    <location>
        <begin position="125"/>
        <end position="144"/>
    </location>
</feature>
<accession>A0AAJ5Z2U4</accession>
<evidence type="ECO:0000256" key="7">
    <source>
        <dbReference type="SAM" id="MobiDB-lite"/>
    </source>
</evidence>
<dbReference type="Pfam" id="PF01805">
    <property type="entry name" value="Surp"/>
    <property type="match status" value="2"/>
</dbReference>
<dbReference type="PANTHER" id="PTHR15316">
    <property type="entry name" value="SPLICEOSOME ASSOCIATED PROTEIN 114/SWAP SPLICING FACTOR-RELATED"/>
    <property type="match status" value="1"/>
</dbReference>
<keyword evidence="2" id="KW-0507">mRNA processing</keyword>
<feature type="compositionally biased region" description="Basic and acidic residues" evidence="7">
    <location>
        <begin position="328"/>
        <end position="339"/>
    </location>
</feature>
<dbReference type="SMART" id="SM00648">
    <property type="entry name" value="SWAP"/>
    <property type="match status" value="2"/>
</dbReference>
<dbReference type="InterPro" id="IPR035967">
    <property type="entry name" value="SWAP/Surp_sf"/>
</dbReference>
<keyword evidence="4" id="KW-0677">Repeat</keyword>
<feature type="compositionally biased region" description="Basic and acidic residues" evidence="7">
    <location>
        <begin position="443"/>
        <end position="471"/>
    </location>
</feature>
<evidence type="ECO:0000256" key="5">
    <source>
        <dbReference type="ARBA" id="ARBA00023187"/>
    </source>
</evidence>
<evidence type="ECO:0000313" key="9">
    <source>
        <dbReference type="EMBL" id="WFD17727.1"/>
    </source>
</evidence>
<feature type="domain" description="SURP motif" evidence="8">
    <location>
        <begin position="156"/>
        <end position="198"/>
    </location>
</feature>
<organism evidence="9 10">
    <name type="scientific">Malassezia arunalokei</name>
    <dbReference type="NCBI Taxonomy" id="1514897"/>
    <lineage>
        <taxon>Eukaryota</taxon>
        <taxon>Fungi</taxon>
        <taxon>Dikarya</taxon>
        <taxon>Basidiomycota</taxon>
        <taxon>Ustilaginomycotina</taxon>
        <taxon>Malasseziomycetes</taxon>
        <taxon>Malasseziales</taxon>
        <taxon>Malasseziaceae</taxon>
        <taxon>Malassezia</taxon>
    </lineage>
</organism>
<dbReference type="AlphaFoldDB" id="A0AAJ5Z2U4"/>